<dbReference type="PANTHER" id="PTHR21089:SF1">
    <property type="entry name" value="BIFUNCTIONAL 3-DEHYDROQUINATE DEHYDRATASE_SHIKIMATE DEHYDROGENASE, CHLOROPLASTIC"/>
    <property type="match status" value="1"/>
</dbReference>
<dbReference type="Gene3D" id="3.40.50.10860">
    <property type="entry name" value="Leucine Dehydrogenase, chain A, domain 1"/>
    <property type="match status" value="1"/>
</dbReference>
<evidence type="ECO:0000313" key="8">
    <source>
        <dbReference type="Proteomes" id="UP000229081"/>
    </source>
</evidence>
<name>A0A2K8MSC1_9SPHN</name>
<dbReference type="NCBIfam" id="NF009201">
    <property type="entry name" value="PRK12549.1"/>
    <property type="match status" value="1"/>
</dbReference>
<evidence type="ECO:0000259" key="5">
    <source>
        <dbReference type="Pfam" id="PF08501"/>
    </source>
</evidence>
<dbReference type="InterPro" id="IPR013708">
    <property type="entry name" value="Shikimate_DH-bd_N"/>
</dbReference>
<dbReference type="CDD" id="cd01065">
    <property type="entry name" value="NAD_bind_Shikimate_DH"/>
    <property type="match status" value="1"/>
</dbReference>
<dbReference type="Pfam" id="PF18317">
    <property type="entry name" value="SDH_C"/>
    <property type="match status" value="1"/>
</dbReference>
<evidence type="ECO:0000259" key="6">
    <source>
        <dbReference type="Pfam" id="PF18317"/>
    </source>
</evidence>
<comment type="catalytic activity">
    <reaction evidence="4">
        <text>shikimate + NADP(+) = 3-dehydroshikimate + NADPH + H(+)</text>
        <dbReference type="Rhea" id="RHEA:17737"/>
        <dbReference type="ChEBI" id="CHEBI:15378"/>
        <dbReference type="ChEBI" id="CHEBI:16630"/>
        <dbReference type="ChEBI" id="CHEBI:36208"/>
        <dbReference type="ChEBI" id="CHEBI:57783"/>
        <dbReference type="ChEBI" id="CHEBI:58349"/>
        <dbReference type="EC" id="1.1.1.25"/>
    </reaction>
</comment>
<keyword evidence="3 4" id="KW-0057">Aromatic amino acid biosynthesis</keyword>
<evidence type="ECO:0000256" key="4">
    <source>
        <dbReference type="HAMAP-Rule" id="MF_00222"/>
    </source>
</evidence>
<feature type="active site" description="Proton acceptor" evidence="4">
    <location>
        <position position="71"/>
    </location>
</feature>
<comment type="caution">
    <text evidence="4">Lacks conserved residue(s) required for the propagation of feature annotation.</text>
</comment>
<feature type="domain" description="SDH C-terminal" evidence="6">
    <location>
        <begin position="245"/>
        <end position="271"/>
    </location>
</feature>
<reference evidence="7 8" key="1">
    <citation type="submission" date="2017-11" db="EMBL/GenBank/DDBJ databases">
        <title>Complete genome sequence of Sphingomonas sp. Strain Cra20, a psychrotolerant potential plant growth promoting rhizobacteria.</title>
        <authorList>
            <person name="Luo Y."/>
        </authorList>
    </citation>
    <scope>NUCLEOTIDE SEQUENCE [LARGE SCALE GENOMIC DNA]</scope>
    <source>
        <strain evidence="7 8">Cra20</strain>
    </source>
</reference>
<evidence type="ECO:0000256" key="3">
    <source>
        <dbReference type="ARBA" id="ARBA00023141"/>
    </source>
</evidence>
<dbReference type="KEGG" id="sphc:CVN68_02860"/>
<dbReference type="AlphaFoldDB" id="A0A2K8MSC1"/>
<dbReference type="UniPathway" id="UPA00053">
    <property type="reaction ID" value="UER00087"/>
</dbReference>
<feature type="binding site" evidence="4">
    <location>
        <position position="92"/>
    </location>
    <ligand>
        <name>shikimate</name>
        <dbReference type="ChEBI" id="CHEBI:36208"/>
    </ligand>
</feature>
<dbReference type="GO" id="GO:0050661">
    <property type="term" value="F:NADP binding"/>
    <property type="evidence" value="ECO:0007669"/>
    <property type="project" value="TreeGrafter"/>
</dbReference>
<feature type="binding site" evidence="4">
    <location>
        <position position="83"/>
    </location>
    <ligand>
        <name>NADP(+)</name>
        <dbReference type="ChEBI" id="CHEBI:58349"/>
    </ligand>
</feature>
<dbReference type="InterPro" id="IPR036291">
    <property type="entry name" value="NAD(P)-bd_dom_sf"/>
</dbReference>
<dbReference type="NCBIfam" id="NF001319">
    <property type="entry name" value="PRK00258.3-3"/>
    <property type="match status" value="1"/>
</dbReference>
<dbReference type="GO" id="GO:0019632">
    <property type="term" value="P:shikimate metabolic process"/>
    <property type="evidence" value="ECO:0007669"/>
    <property type="project" value="TreeGrafter"/>
</dbReference>
<feature type="binding site" evidence="4">
    <location>
        <begin position="131"/>
        <end position="135"/>
    </location>
    <ligand>
        <name>NADP(+)</name>
        <dbReference type="ChEBI" id="CHEBI:58349"/>
    </ligand>
</feature>
<dbReference type="EC" id="1.1.1.25" evidence="4"/>
<feature type="binding site" evidence="4">
    <location>
        <position position="67"/>
    </location>
    <ligand>
        <name>shikimate</name>
        <dbReference type="ChEBI" id="CHEBI:36208"/>
    </ligand>
</feature>
<keyword evidence="4" id="KW-0521">NADP</keyword>
<comment type="subunit">
    <text evidence="4">Homodimer.</text>
</comment>
<dbReference type="Proteomes" id="UP000229081">
    <property type="component" value="Chromosome"/>
</dbReference>
<feature type="binding site" evidence="4">
    <location>
        <begin position="18"/>
        <end position="20"/>
    </location>
    <ligand>
        <name>shikimate</name>
        <dbReference type="ChEBI" id="CHEBI:36208"/>
    </ligand>
</feature>
<organism evidence="7 8">
    <name type="scientific">Sphingomonas psychrotolerans</name>
    <dbReference type="NCBI Taxonomy" id="1327635"/>
    <lineage>
        <taxon>Bacteria</taxon>
        <taxon>Pseudomonadati</taxon>
        <taxon>Pseudomonadota</taxon>
        <taxon>Alphaproteobacteria</taxon>
        <taxon>Sphingomonadales</taxon>
        <taxon>Sphingomonadaceae</taxon>
        <taxon>Sphingomonas</taxon>
    </lineage>
</organism>
<evidence type="ECO:0000313" key="7">
    <source>
        <dbReference type="EMBL" id="ATY34391.1"/>
    </source>
</evidence>
<dbReference type="InterPro" id="IPR046346">
    <property type="entry name" value="Aminoacid_DH-like_N_sf"/>
</dbReference>
<feature type="binding site" evidence="4">
    <location>
        <position position="222"/>
    </location>
    <ligand>
        <name>NADP(+)</name>
        <dbReference type="ChEBI" id="CHEBI:58349"/>
    </ligand>
</feature>
<dbReference type="PANTHER" id="PTHR21089">
    <property type="entry name" value="SHIKIMATE DEHYDROGENASE"/>
    <property type="match status" value="1"/>
</dbReference>
<feature type="domain" description="Shikimate dehydrogenase substrate binding N-terminal" evidence="5">
    <location>
        <begin position="10"/>
        <end position="94"/>
    </location>
</feature>
<keyword evidence="4" id="KW-0028">Amino-acid biosynthesis</keyword>
<feature type="binding site" evidence="4">
    <location>
        <position position="252"/>
    </location>
    <ligand>
        <name>shikimate</name>
        <dbReference type="ChEBI" id="CHEBI:36208"/>
    </ligand>
</feature>
<dbReference type="InterPro" id="IPR022893">
    <property type="entry name" value="Shikimate_DH_fam"/>
</dbReference>
<evidence type="ECO:0000256" key="2">
    <source>
        <dbReference type="ARBA" id="ARBA00023002"/>
    </source>
</evidence>
<protein>
    <recommendedName>
        <fullName evidence="4">Shikimate dehydrogenase (NADP(+))</fullName>
        <shortName evidence="4">SDH</shortName>
        <ecNumber evidence="4">1.1.1.25</ecNumber>
    </recommendedName>
</protein>
<accession>A0A2K8MSC1</accession>
<dbReference type="GO" id="GO:0009073">
    <property type="term" value="P:aromatic amino acid family biosynthetic process"/>
    <property type="evidence" value="ECO:0007669"/>
    <property type="project" value="UniProtKB-KW"/>
</dbReference>
<dbReference type="Gene3D" id="3.40.50.720">
    <property type="entry name" value="NAD(P)-binding Rossmann-like Domain"/>
    <property type="match status" value="1"/>
</dbReference>
<dbReference type="GO" id="GO:0005829">
    <property type="term" value="C:cytosol"/>
    <property type="evidence" value="ECO:0007669"/>
    <property type="project" value="TreeGrafter"/>
</dbReference>
<gene>
    <name evidence="4" type="primary">aroE</name>
    <name evidence="7" type="ORF">CVN68_02860</name>
</gene>
<feature type="binding site" evidence="4">
    <location>
        <position position="107"/>
    </location>
    <ligand>
        <name>shikimate</name>
        <dbReference type="ChEBI" id="CHEBI:36208"/>
    </ligand>
</feature>
<dbReference type="Pfam" id="PF08501">
    <property type="entry name" value="Shikimate_dh_N"/>
    <property type="match status" value="1"/>
</dbReference>
<dbReference type="HAMAP" id="MF_00222">
    <property type="entry name" value="Shikimate_DH_AroE"/>
    <property type="match status" value="1"/>
</dbReference>
<dbReference type="OrthoDB" id="9792692at2"/>
<comment type="function">
    <text evidence="4">Involved in the biosynthesis of the chorismate, which leads to the biosynthesis of aromatic amino acids. Catalyzes the reversible NADPH linked reduction of 3-dehydroshikimate (DHSA) to yield shikimate (SA).</text>
</comment>
<dbReference type="GO" id="GO:0004764">
    <property type="term" value="F:shikimate 3-dehydrogenase (NADP+) activity"/>
    <property type="evidence" value="ECO:0007669"/>
    <property type="project" value="UniProtKB-UniRule"/>
</dbReference>
<sequence>MRVASVLTGLVGCEIGASRSPQIHEREADAQGIRLVYKLFDLTDTPDRLADILDAAALLGFAGLNVTHPFKQQVLPLLDALSEDARRIGAVNTVVREGGRWVGHNTDGIGFGDSLKRGLPAAELTKVVQFGAGGAGSATADALLALGARELVLVERDLARGETLAERLRQSFPNAVISAVETLERLDDASGVVNASPIGMYGHEGTPFDPRLLRGHHWVADVVYFPRDTELLRIARATGCPIVDGSGMVVLQAARAFELFTGRQADRARMLTEFERV</sequence>
<feature type="binding site" evidence="4">
    <location>
        <position position="224"/>
    </location>
    <ligand>
        <name>shikimate</name>
        <dbReference type="ChEBI" id="CHEBI:36208"/>
    </ligand>
</feature>
<keyword evidence="2 4" id="KW-0560">Oxidoreductase</keyword>
<feature type="binding site" evidence="4">
    <location>
        <position position="245"/>
    </location>
    <ligand>
        <name>NADP(+)</name>
        <dbReference type="ChEBI" id="CHEBI:58349"/>
    </ligand>
</feature>
<dbReference type="SUPFAM" id="SSF51735">
    <property type="entry name" value="NAD(P)-binding Rossmann-fold domains"/>
    <property type="match status" value="1"/>
</dbReference>
<dbReference type="GO" id="GO:0008652">
    <property type="term" value="P:amino acid biosynthetic process"/>
    <property type="evidence" value="ECO:0007669"/>
    <property type="project" value="UniProtKB-KW"/>
</dbReference>
<dbReference type="SUPFAM" id="SSF53223">
    <property type="entry name" value="Aminoacid dehydrogenase-like, N-terminal domain"/>
    <property type="match status" value="1"/>
</dbReference>
<proteinExistence type="inferred from homology"/>
<dbReference type="GO" id="GO:0009423">
    <property type="term" value="P:chorismate biosynthetic process"/>
    <property type="evidence" value="ECO:0007669"/>
    <property type="project" value="UniProtKB-UniRule"/>
</dbReference>
<comment type="similarity">
    <text evidence="4">Belongs to the shikimate dehydrogenase family.</text>
</comment>
<evidence type="ECO:0000256" key="1">
    <source>
        <dbReference type="ARBA" id="ARBA00004871"/>
    </source>
</evidence>
<comment type="pathway">
    <text evidence="1 4">Metabolic intermediate biosynthesis; chorismate biosynthesis; chorismate from D-erythrose 4-phosphate and phosphoenolpyruvate: step 4/7.</text>
</comment>
<dbReference type="EMBL" id="CP024923">
    <property type="protein sequence ID" value="ATY34391.1"/>
    <property type="molecule type" value="Genomic_DNA"/>
</dbReference>
<keyword evidence="8" id="KW-1185">Reference proteome</keyword>
<dbReference type="InterPro" id="IPR041121">
    <property type="entry name" value="SDH_C"/>
</dbReference>